<evidence type="ECO:0000256" key="1">
    <source>
        <dbReference type="ARBA" id="ARBA00023054"/>
    </source>
</evidence>
<dbReference type="InterPro" id="IPR037393">
    <property type="entry name" value="Bud22/SRFB1"/>
</dbReference>
<feature type="compositionally biased region" description="Basic and acidic residues" evidence="2">
    <location>
        <begin position="104"/>
        <end position="115"/>
    </location>
</feature>
<feature type="compositionally biased region" description="Basic and acidic residues" evidence="2">
    <location>
        <begin position="85"/>
        <end position="94"/>
    </location>
</feature>
<dbReference type="AlphaFoldDB" id="A0A8H7R757"/>
<feature type="region of interest" description="Disordered" evidence="2">
    <location>
        <begin position="229"/>
        <end position="398"/>
    </location>
</feature>
<dbReference type="PANTHER" id="PTHR23325">
    <property type="entry name" value="SERUM RESPONSE FACTOR-BINDING"/>
    <property type="match status" value="1"/>
</dbReference>
<feature type="domain" description="Bud22" evidence="3">
    <location>
        <begin position="253"/>
        <end position="395"/>
    </location>
</feature>
<comment type="caution">
    <text evidence="4">The sequence shown here is derived from an EMBL/GenBank/DDBJ whole genome shotgun (WGS) entry which is preliminary data.</text>
</comment>
<keyword evidence="1" id="KW-0175">Coiled coil</keyword>
<accession>A0A8H7R757</accession>
<organism evidence="4 5">
    <name type="scientific">Mucor plumbeus</name>
    <dbReference type="NCBI Taxonomy" id="97098"/>
    <lineage>
        <taxon>Eukaryota</taxon>
        <taxon>Fungi</taxon>
        <taxon>Fungi incertae sedis</taxon>
        <taxon>Mucoromycota</taxon>
        <taxon>Mucoromycotina</taxon>
        <taxon>Mucoromycetes</taxon>
        <taxon>Mucorales</taxon>
        <taxon>Mucorineae</taxon>
        <taxon>Mucoraceae</taxon>
        <taxon>Mucor</taxon>
    </lineage>
</organism>
<evidence type="ECO:0000313" key="4">
    <source>
        <dbReference type="EMBL" id="KAG2205736.1"/>
    </source>
</evidence>
<reference evidence="4" key="1">
    <citation type="submission" date="2020-12" db="EMBL/GenBank/DDBJ databases">
        <title>Metabolic potential, ecology and presence of endohyphal bacteria is reflected in genomic diversity of Mucoromycotina.</title>
        <authorList>
            <person name="Muszewska A."/>
            <person name="Okrasinska A."/>
            <person name="Steczkiewicz K."/>
            <person name="Drgas O."/>
            <person name="Orlowska M."/>
            <person name="Perlinska-Lenart U."/>
            <person name="Aleksandrzak-Piekarczyk T."/>
            <person name="Szatraj K."/>
            <person name="Zielenkiewicz U."/>
            <person name="Pilsyk S."/>
            <person name="Malc E."/>
            <person name="Mieczkowski P."/>
            <person name="Kruszewska J.S."/>
            <person name="Biernat P."/>
            <person name="Pawlowska J."/>
        </authorList>
    </citation>
    <scope>NUCLEOTIDE SEQUENCE</scope>
    <source>
        <strain evidence="4">CBS 226.32</strain>
    </source>
</reference>
<feature type="compositionally biased region" description="Basic and acidic residues" evidence="2">
    <location>
        <begin position="285"/>
        <end position="297"/>
    </location>
</feature>
<sequence>MSDKKAPSKENLTWKINYLAAQVGETTHMKTAIIAASRAKYHQIHNRQAGQVDQETLKQELYTARKLKLESKLHQARKDLKNALKKAKNEETQKQNKKIKSARKLLEKVDDKEGAGDEETEKKPKKKITIEDVELYEKELEVLKSVDLDALVEKTLKSKFQKNAALKGEDLIKDLIESSLDAKKTEDKILQNIESRLISNKAVIAEISTILSSFQSIIKGHNEKIEKRKTIEEKKKQTAEKKKRKAEEEEQKPQVKKARTPVKKAGTSEFFETLGDVTDDENEDENFKKIYEGEKKPNRAGQRQRRKQWEEMYGREAKHIATEYQKREEKRLANPDYRPKKKPTPKPKPFVNNTPKPSAPAEPVHPSWEAKRMQEEIMSKALSGKGSSNNKIVFDDSD</sequence>
<name>A0A8H7R757_9FUNG</name>
<dbReference type="OrthoDB" id="3364872at2759"/>
<evidence type="ECO:0000259" key="3">
    <source>
        <dbReference type="Pfam" id="PF09073"/>
    </source>
</evidence>
<feature type="compositionally biased region" description="Basic and acidic residues" evidence="2">
    <location>
        <begin position="307"/>
        <end position="333"/>
    </location>
</feature>
<gene>
    <name evidence="4" type="ORF">INT46_009569</name>
</gene>
<proteinExistence type="predicted"/>
<feature type="compositionally biased region" description="Basic and acidic residues" evidence="2">
    <location>
        <begin position="368"/>
        <end position="378"/>
    </location>
</feature>
<feature type="compositionally biased region" description="Basic and acidic residues" evidence="2">
    <location>
        <begin position="229"/>
        <end position="253"/>
    </location>
</feature>
<evidence type="ECO:0000256" key="2">
    <source>
        <dbReference type="SAM" id="MobiDB-lite"/>
    </source>
</evidence>
<dbReference type="EMBL" id="JAEPRC010000168">
    <property type="protein sequence ID" value="KAG2205736.1"/>
    <property type="molecule type" value="Genomic_DNA"/>
</dbReference>
<evidence type="ECO:0000313" key="5">
    <source>
        <dbReference type="Proteomes" id="UP000650833"/>
    </source>
</evidence>
<feature type="region of interest" description="Disordered" evidence="2">
    <location>
        <begin position="85"/>
        <end position="124"/>
    </location>
</feature>
<dbReference type="InterPro" id="IPR015158">
    <property type="entry name" value="Bud22_dom"/>
</dbReference>
<protein>
    <recommendedName>
        <fullName evidence="3">Bud22 domain-containing protein</fullName>
    </recommendedName>
</protein>
<dbReference type="Pfam" id="PF09073">
    <property type="entry name" value="BUD22"/>
    <property type="match status" value="1"/>
</dbReference>
<dbReference type="Proteomes" id="UP000650833">
    <property type="component" value="Unassembled WGS sequence"/>
</dbReference>
<keyword evidence="5" id="KW-1185">Reference proteome</keyword>
<dbReference type="PANTHER" id="PTHR23325:SF1">
    <property type="entry name" value="SERUM RESPONSE FACTOR-BINDING PROTEIN 1"/>
    <property type="match status" value="1"/>
</dbReference>